<dbReference type="Pfam" id="PF07885">
    <property type="entry name" value="Ion_trans_2"/>
    <property type="match status" value="2"/>
</dbReference>
<dbReference type="Gene3D" id="1.10.287.70">
    <property type="match status" value="1"/>
</dbReference>
<dbReference type="SUPFAM" id="SSF81324">
    <property type="entry name" value="Voltage-gated potassium channels"/>
    <property type="match status" value="2"/>
</dbReference>
<feature type="transmembrane region" description="Helical" evidence="9">
    <location>
        <begin position="310"/>
        <end position="328"/>
    </location>
</feature>
<sequence length="454" mass="50251">MHYPVLQVYTLALAMNATVCQCLNASATCRLVSASSDGYCNISCSGNERQKCGGPSHMSVYRTEIEAAAWNKVFFKMSSKTILILLPIFVAYLLIGGGVFHVLESAEEIKVRDRVFGLQKTFLGGDLVDCLQPFCAEDAEDKHDTDCCVLKSNLTTVQGFMISYLQETLNNLTRMHAENSNCIEMEELPVLIIKPNELKDIVDVVGLSIDRGLDPRSTEGRSTPLTWGFKGAFGFSITVVTTIGYGKLAPVTVGGRVFCVLYALFGIPLTSFLLCKISKALLNLSCRATERVCRARPQWNRERVQKAAQACLLVLGLVLFFALPTITVCTTEQWTYWEALYFMFISLSTIGFGDYDLGKNREINYSVAYYAVMFVWLLGGLAYFVLVFDLGTRWLESIGGKVNVGSEEASPNEVDGEKEMKKLPSVETVPKRRAAGHPLFHRQSVGTHVQHGVS</sequence>
<evidence type="ECO:0000313" key="13">
    <source>
        <dbReference type="Proteomes" id="UP000838412"/>
    </source>
</evidence>
<accession>A0A8J9YJ77</accession>
<keyword evidence="3 8" id="KW-0812">Transmembrane</keyword>
<feature type="transmembrane region" description="Helical" evidence="9">
    <location>
        <begin position="334"/>
        <end position="355"/>
    </location>
</feature>
<keyword evidence="13" id="KW-1185">Reference proteome</keyword>
<dbReference type="AlphaFoldDB" id="A0A8J9YJ77"/>
<evidence type="ECO:0000256" key="4">
    <source>
        <dbReference type="ARBA" id="ARBA00022989"/>
    </source>
</evidence>
<keyword evidence="5 8" id="KW-0406">Ion transport</keyword>
<evidence type="ECO:0000256" key="2">
    <source>
        <dbReference type="ARBA" id="ARBA00022448"/>
    </source>
</evidence>
<name>A0A8J9YJ77_BRALA</name>
<feature type="domain" description="Potassium channel" evidence="11">
    <location>
        <begin position="226"/>
        <end position="281"/>
    </location>
</feature>
<keyword evidence="7 8" id="KW-0407">Ion channel</keyword>
<feature type="transmembrane region" description="Helical" evidence="9">
    <location>
        <begin position="227"/>
        <end position="247"/>
    </location>
</feature>
<dbReference type="PRINTS" id="PR01333">
    <property type="entry name" value="2POREKCHANEL"/>
</dbReference>
<keyword evidence="10" id="KW-0732">Signal</keyword>
<dbReference type="GO" id="GO:0022841">
    <property type="term" value="F:potassium ion leak channel activity"/>
    <property type="evidence" value="ECO:0007669"/>
    <property type="project" value="TreeGrafter"/>
</dbReference>
<organism evidence="12 13">
    <name type="scientific">Branchiostoma lanceolatum</name>
    <name type="common">Common lancelet</name>
    <name type="synonym">Amphioxus lanceolatum</name>
    <dbReference type="NCBI Taxonomy" id="7740"/>
    <lineage>
        <taxon>Eukaryota</taxon>
        <taxon>Metazoa</taxon>
        <taxon>Chordata</taxon>
        <taxon>Cephalochordata</taxon>
        <taxon>Leptocardii</taxon>
        <taxon>Amphioxiformes</taxon>
        <taxon>Branchiostomatidae</taxon>
        <taxon>Branchiostoma</taxon>
    </lineage>
</organism>
<evidence type="ECO:0000256" key="6">
    <source>
        <dbReference type="ARBA" id="ARBA00023136"/>
    </source>
</evidence>
<feature type="transmembrane region" description="Helical" evidence="9">
    <location>
        <begin position="253"/>
        <end position="275"/>
    </location>
</feature>
<evidence type="ECO:0000256" key="1">
    <source>
        <dbReference type="ARBA" id="ARBA00004141"/>
    </source>
</evidence>
<dbReference type="PANTHER" id="PTHR11003">
    <property type="entry name" value="POTASSIUM CHANNEL, SUBFAMILY K"/>
    <property type="match status" value="1"/>
</dbReference>
<dbReference type="InterPro" id="IPR003280">
    <property type="entry name" value="2pore_dom_K_chnl"/>
</dbReference>
<feature type="chain" id="PRO_5035459047" evidence="10">
    <location>
        <begin position="23"/>
        <end position="454"/>
    </location>
</feature>
<dbReference type="InterPro" id="IPR013099">
    <property type="entry name" value="K_chnl_dom"/>
</dbReference>
<keyword evidence="2 8" id="KW-0813">Transport</keyword>
<comment type="similarity">
    <text evidence="8">Belongs to the two pore domain potassium channel (TC 1.A.1.8) family.</text>
</comment>
<gene>
    <name evidence="12" type="primary">KCNK10</name>
    <name evidence="12" type="ORF">BLAG_LOCUS1391</name>
</gene>
<keyword evidence="4 9" id="KW-1133">Transmembrane helix</keyword>
<dbReference type="PANTHER" id="PTHR11003:SF338">
    <property type="entry name" value="PROTEIN CBG03693"/>
    <property type="match status" value="1"/>
</dbReference>
<feature type="signal peptide" evidence="10">
    <location>
        <begin position="1"/>
        <end position="22"/>
    </location>
</feature>
<feature type="transmembrane region" description="Helical" evidence="9">
    <location>
        <begin position="82"/>
        <end position="103"/>
    </location>
</feature>
<dbReference type="GO" id="GO:0005886">
    <property type="term" value="C:plasma membrane"/>
    <property type="evidence" value="ECO:0007669"/>
    <property type="project" value="TreeGrafter"/>
</dbReference>
<dbReference type="GO" id="GO:0015271">
    <property type="term" value="F:outward rectifier potassium channel activity"/>
    <property type="evidence" value="ECO:0007669"/>
    <property type="project" value="TreeGrafter"/>
</dbReference>
<reference evidence="12" key="1">
    <citation type="submission" date="2022-01" db="EMBL/GenBank/DDBJ databases">
        <authorList>
            <person name="Braso-Vives M."/>
        </authorList>
    </citation>
    <scope>NUCLEOTIDE SEQUENCE</scope>
</reference>
<evidence type="ECO:0000313" key="12">
    <source>
        <dbReference type="EMBL" id="CAH1232045.1"/>
    </source>
</evidence>
<feature type="transmembrane region" description="Helical" evidence="9">
    <location>
        <begin position="367"/>
        <end position="388"/>
    </location>
</feature>
<protein>
    <submittedName>
        <fullName evidence="12">KCNK10 protein</fullName>
    </submittedName>
</protein>
<dbReference type="GO" id="GO:0030322">
    <property type="term" value="P:stabilization of membrane potential"/>
    <property type="evidence" value="ECO:0007669"/>
    <property type="project" value="TreeGrafter"/>
</dbReference>
<evidence type="ECO:0000256" key="10">
    <source>
        <dbReference type="SAM" id="SignalP"/>
    </source>
</evidence>
<evidence type="ECO:0000256" key="7">
    <source>
        <dbReference type="ARBA" id="ARBA00023303"/>
    </source>
</evidence>
<comment type="subcellular location">
    <subcellularLocation>
        <location evidence="1">Membrane</location>
        <topology evidence="1">Multi-pass membrane protein</topology>
    </subcellularLocation>
</comment>
<evidence type="ECO:0000256" key="8">
    <source>
        <dbReference type="RuleBase" id="RU003857"/>
    </source>
</evidence>
<evidence type="ECO:0000256" key="9">
    <source>
        <dbReference type="SAM" id="Phobius"/>
    </source>
</evidence>
<dbReference type="OrthoDB" id="297496at2759"/>
<evidence type="ECO:0000256" key="3">
    <source>
        <dbReference type="ARBA" id="ARBA00022692"/>
    </source>
</evidence>
<dbReference type="Proteomes" id="UP000838412">
    <property type="component" value="Chromosome 1"/>
</dbReference>
<feature type="domain" description="Potassium channel" evidence="11">
    <location>
        <begin position="315"/>
        <end position="396"/>
    </location>
</feature>
<evidence type="ECO:0000259" key="11">
    <source>
        <dbReference type="Pfam" id="PF07885"/>
    </source>
</evidence>
<proteinExistence type="inferred from homology"/>
<keyword evidence="6 9" id="KW-0472">Membrane</keyword>
<evidence type="ECO:0000256" key="5">
    <source>
        <dbReference type="ARBA" id="ARBA00023065"/>
    </source>
</evidence>
<dbReference type="EMBL" id="OV696686">
    <property type="protein sequence ID" value="CAH1232045.1"/>
    <property type="molecule type" value="Genomic_DNA"/>
</dbReference>